<sequence length="434" mass="49877">MYSWIQTHDQDEELCDKFYDMVCEKYDLYSTNSHLPLLCQKLDFFFDGVISLPDALKCLGDIICSQTMQTFDLDSIINIQTQAIRDEEVPRRLVDILQSLPKGRYWQHTNVLNLLLHLCLMNGDLHNGLYVLHHLCGLNLLFGVNAGNTNYFYHMNTFSMESSEYNPNSDNSLVSLFEQFSSLQNSKVIVANDVTLQYIHELFQLVDVRNAFSVQQSPSKSSVHIQPKTIEWSVQLWAWILAQYTHLQPPTSKQNVFLPLFSGLTQQILLLVAQDIATNLEYNAHLLCQLLHISFSRVPNFCPTRHLWGIVGKEIVGESIGVPQVLNKVKIVLDNIHKIFGSDHKPPHVFGAQIPPPAVLDYIEPKDLARLIGSVLHHFDENICKYLSELYSNEQGLYTLRYEMQKELAMKIHREYNISGLLKVKIDDEKLETN</sequence>
<comment type="caution">
    <text evidence="1">The sequence shown here is derived from an EMBL/GenBank/DDBJ whole genome shotgun (WGS) entry which is preliminary data.</text>
</comment>
<keyword evidence="2" id="KW-1185">Reference proteome</keyword>
<organism evidence="1 2">
    <name type="scientific">Reticulomyxa filosa</name>
    <dbReference type="NCBI Taxonomy" id="46433"/>
    <lineage>
        <taxon>Eukaryota</taxon>
        <taxon>Sar</taxon>
        <taxon>Rhizaria</taxon>
        <taxon>Retaria</taxon>
        <taxon>Foraminifera</taxon>
        <taxon>Monothalamids</taxon>
        <taxon>Reticulomyxidae</taxon>
        <taxon>Reticulomyxa</taxon>
    </lineage>
</organism>
<reference evidence="1 2" key="1">
    <citation type="journal article" date="2013" name="Curr. Biol.">
        <title>The Genome of the Foraminiferan Reticulomyxa filosa.</title>
        <authorList>
            <person name="Glockner G."/>
            <person name="Hulsmann N."/>
            <person name="Schleicher M."/>
            <person name="Noegel A.A."/>
            <person name="Eichinger L."/>
            <person name="Gallinger C."/>
            <person name="Pawlowski J."/>
            <person name="Sierra R."/>
            <person name="Euteneuer U."/>
            <person name="Pillet L."/>
            <person name="Moustafa A."/>
            <person name="Platzer M."/>
            <person name="Groth M."/>
            <person name="Szafranski K."/>
            <person name="Schliwa M."/>
        </authorList>
    </citation>
    <scope>NUCLEOTIDE SEQUENCE [LARGE SCALE GENOMIC DNA]</scope>
</reference>
<dbReference type="AlphaFoldDB" id="X6N647"/>
<dbReference type="Proteomes" id="UP000023152">
    <property type="component" value="Unassembled WGS sequence"/>
</dbReference>
<accession>X6N647</accession>
<proteinExistence type="predicted"/>
<gene>
    <name evidence="1" type="ORF">RFI_15832</name>
</gene>
<evidence type="ECO:0000313" key="2">
    <source>
        <dbReference type="Proteomes" id="UP000023152"/>
    </source>
</evidence>
<name>X6N647_RETFI</name>
<dbReference type="EMBL" id="ASPP01011686">
    <property type="protein sequence ID" value="ETO21373.1"/>
    <property type="molecule type" value="Genomic_DNA"/>
</dbReference>
<protein>
    <submittedName>
        <fullName evidence="1">Uncharacterized protein</fullName>
    </submittedName>
</protein>
<evidence type="ECO:0000313" key="1">
    <source>
        <dbReference type="EMBL" id="ETO21373.1"/>
    </source>
</evidence>